<evidence type="ECO:0000313" key="10">
    <source>
        <dbReference type="EMBL" id="OCX14391.1"/>
    </source>
</evidence>
<dbReference type="CDD" id="cd06445">
    <property type="entry name" value="ATase"/>
    <property type="match status" value="1"/>
</dbReference>
<dbReference type="GO" id="GO:0006281">
    <property type="term" value="P:DNA repair"/>
    <property type="evidence" value="ECO:0007669"/>
    <property type="project" value="UniProtKB-KW"/>
</dbReference>
<protein>
    <recommendedName>
        <fullName evidence="3">methylated-DNA--[protein]-cysteine S-methyltransferase</fullName>
        <ecNumber evidence="3">2.1.1.63</ecNumber>
    </recommendedName>
</protein>
<keyword evidence="6" id="KW-0227">DNA damage</keyword>
<accession>A0A1C2DI03</accession>
<dbReference type="OrthoDB" id="9802228at2"/>
<keyword evidence="5" id="KW-0808">Transferase</keyword>
<comment type="catalytic activity">
    <reaction evidence="8">
        <text>a 6-O-methyl-2'-deoxyguanosine in DNA + L-cysteinyl-[protein] = S-methyl-L-cysteinyl-[protein] + a 2'-deoxyguanosine in DNA</text>
        <dbReference type="Rhea" id="RHEA:24000"/>
        <dbReference type="Rhea" id="RHEA-COMP:10131"/>
        <dbReference type="Rhea" id="RHEA-COMP:10132"/>
        <dbReference type="Rhea" id="RHEA-COMP:11367"/>
        <dbReference type="Rhea" id="RHEA-COMP:11368"/>
        <dbReference type="ChEBI" id="CHEBI:29950"/>
        <dbReference type="ChEBI" id="CHEBI:82612"/>
        <dbReference type="ChEBI" id="CHEBI:85445"/>
        <dbReference type="ChEBI" id="CHEBI:85448"/>
        <dbReference type="EC" id="2.1.1.63"/>
    </reaction>
</comment>
<dbReference type="InterPro" id="IPR036388">
    <property type="entry name" value="WH-like_DNA-bd_sf"/>
</dbReference>
<dbReference type="SUPFAM" id="SSF46767">
    <property type="entry name" value="Methylated DNA-protein cysteine methyltransferase, C-terminal domain"/>
    <property type="match status" value="1"/>
</dbReference>
<dbReference type="NCBIfam" id="TIGR00589">
    <property type="entry name" value="ogt"/>
    <property type="match status" value="1"/>
</dbReference>
<evidence type="ECO:0000256" key="5">
    <source>
        <dbReference type="ARBA" id="ARBA00022679"/>
    </source>
</evidence>
<evidence type="ECO:0000313" key="11">
    <source>
        <dbReference type="Proteomes" id="UP000094412"/>
    </source>
</evidence>
<dbReference type="Pfam" id="PF01035">
    <property type="entry name" value="DNA_binding_1"/>
    <property type="match status" value="1"/>
</dbReference>
<dbReference type="AlphaFoldDB" id="A0A1C2DI03"/>
<organism evidence="10 11">
    <name type="scientific">Mesorhizobium hungaricum</name>
    <dbReference type="NCBI Taxonomy" id="1566387"/>
    <lineage>
        <taxon>Bacteria</taxon>
        <taxon>Pseudomonadati</taxon>
        <taxon>Pseudomonadota</taxon>
        <taxon>Alphaproteobacteria</taxon>
        <taxon>Hyphomicrobiales</taxon>
        <taxon>Phyllobacteriaceae</taxon>
        <taxon>Mesorhizobium</taxon>
    </lineage>
</organism>
<gene>
    <name evidence="10" type="ORF">QV13_18035</name>
</gene>
<comment type="catalytic activity">
    <reaction evidence="1">
        <text>a 4-O-methyl-thymidine in DNA + L-cysteinyl-[protein] = a thymidine in DNA + S-methyl-L-cysteinyl-[protein]</text>
        <dbReference type="Rhea" id="RHEA:53428"/>
        <dbReference type="Rhea" id="RHEA-COMP:10131"/>
        <dbReference type="Rhea" id="RHEA-COMP:10132"/>
        <dbReference type="Rhea" id="RHEA-COMP:13555"/>
        <dbReference type="Rhea" id="RHEA-COMP:13556"/>
        <dbReference type="ChEBI" id="CHEBI:29950"/>
        <dbReference type="ChEBI" id="CHEBI:82612"/>
        <dbReference type="ChEBI" id="CHEBI:137386"/>
        <dbReference type="ChEBI" id="CHEBI:137387"/>
        <dbReference type="EC" id="2.1.1.63"/>
    </reaction>
</comment>
<dbReference type="Proteomes" id="UP000094412">
    <property type="component" value="Unassembled WGS sequence"/>
</dbReference>
<dbReference type="PROSITE" id="PS00374">
    <property type="entry name" value="MGMT"/>
    <property type="match status" value="1"/>
</dbReference>
<comment type="similarity">
    <text evidence="2">Belongs to the MGMT family.</text>
</comment>
<proteinExistence type="inferred from homology"/>
<dbReference type="EC" id="2.1.1.63" evidence="3"/>
<feature type="domain" description="Methylated-DNA-[protein]-cysteine S-methyltransferase DNA binding" evidence="9">
    <location>
        <begin position="95"/>
        <end position="174"/>
    </location>
</feature>
<dbReference type="InterPro" id="IPR014048">
    <property type="entry name" value="MethylDNA_cys_MeTrfase_DNA-bd"/>
</dbReference>
<dbReference type="EMBL" id="MDEO01000035">
    <property type="protein sequence ID" value="OCX14391.1"/>
    <property type="molecule type" value="Genomic_DNA"/>
</dbReference>
<dbReference type="InterPro" id="IPR001497">
    <property type="entry name" value="MethylDNA_cys_MeTrfase_AS"/>
</dbReference>
<dbReference type="PANTHER" id="PTHR10815:SF5">
    <property type="entry name" value="METHYLATED-DNA--PROTEIN-CYSTEINE METHYLTRANSFERASE"/>
    <property type="match status" value="1"/>
</dbReference>
<evidence type="ECO:0000256" key="7">
    <source>
        <dbReference type="ARBA" id="ARBA00023204"/>
    </source>
</evidence>
<dbReference type="GO" id="GO:0003908">
    <property type="term" value="F:methylated-DNA-[protein]-cysteine S-methyltransferase activity"/>
    <property type="evidence" value="ECO:0007669"/>
    <property type="project" value="UniProtKB-EC"/>
</dbReference>
<evidence type="ECO:0000256" key="6">
    <source>
        <dbReference type="ARBA" id="ARBA00022763"/>
    </source>
</evidence>
<dbReference type="FunFam" id="1.10.10.10:FF:000214">
    <property type="entry name" value="Methylated-DNA--protein-cysteine methyltransferase"/>
    <property type="match status" value="1"/>
</dbReference>
<dbReference type="RefSeq" id="WP_024927091.1">
    <property type="nucleotide sequence ID" value="NZ_MDEO01000035.1"/>
</dbReference>
<evidence type="ECO:0000256" key="2">
    <source>
        <dbReference type="ARBA" id="ARBA00008711"/>
    </source>
</evidence>
<evidence type="ECO:0000256" key="1">
    <source>
        <dbReference type="ARBA" id="ARBA00001286"/>
    </source>
</evidence>
<dbReference type="GO" id="GO:0032259">
    <property type="term" value="P:methylation"/>
    <property type="evidence" value="ECO:0007669"/>
    <property type="project" value="UniProtKB-KW"/>
</dbReference>
<sequence length="179" mass="19517">MTRGNKVQSTLTSASVATPIGALVVIEDETDALFMVEFADCDDRMERWLHHRLASGRFALRAGTVSRRTREAFAAYFDGGVGSLRDLPVRLDGTPFQNAMWTALRDIRPGETLAYGAFALRLGRPQAARAVGHANGSNPMSIVVPCHRLVGANGDLTNYGGGLERKRWLIDHEARHAAS</sequence>
<keyword evidence="4" id="KW-0489">Methyltransferase</keyword>
<dbReference type="SUPFAM" id="SSF53155">
    <property type="entry name" value="Methylated DNA-protein cysteine methyltransferase domain"/>
    <property type="match status" value="1"/>
</dbReference>
<keyword evidence="7" id="KW-0234">DNA repair</keyword>
<evidence type="ECO:0000259" key="9">
    <source>
        <dbReference type="Pfam" id="PF01035"/>
    </source>
</evidence>
<dbReference type="PANTHER" id="PTHR10815">
    <property type="entry name" value="METHYLATED-DNA--PROTEIN-CYSTEINE METHYLTRANSFERASE"/>
    <property type="match status" value="1"/>
</dbReference>
<comment type="caution">
    <text evidence="10">The sequence shown here is derived from an EMBL/GenBank/DDBJ whole genome shotgun (WGS) entry which is preliminary data.</text>
</comment>
<dbReference type="Gene3D" id="1.10.10.10">
    <property type="entry name" value="Winged helix-like DNA-binding domain superfamily/Winged helix DNA-binding domain"/>
    <property type="match status" value="1"/>
</dbReference>
<reference evidence="10 11" key="1">
    <citation type="submission" date="2016-08" db="EMBL/GenBank/DDBJ databases">
        <title>Whole genome sequence of Mesorhizobium sp. strain UASWS1009 isolated from industrial sewage.</title>
        <authorList>
            <person name="Crovadore J."/>
            <person name="Calmin G."/>
            <person name="Chablais R."/>
            <person name="Cochard B."/>
            <person name="Lefort F."/>
        </authorList>
    </citation>
    <scope>NUCLEOTIDE SEQUENCE [LARGE SCALE GENOMIC DNA]</scope>
    <source>
        <strain evidence="10 11">UASWS1009</strain>
    </source>
</reference>
<keyword evidence="11" id="KW-1185">Reference proteome</keyword>
<evidence type="ECO:0000256" key="8">
    <source>
        <dbReference type="ARBA" id="ARBA00049348"/>
    </source>
</evidence>
<dbReference type="InterPro" id="IPR036217">
    <property type="entry name" value="MethylDNA_cys_MeTrfase_DNAb"/>
</dbReference>
<evidence type="ECO:0000256" key="3">
    <source>
        <dbReference type="ARBA" id="ARBA00011918"/>
    </source>
</evidence>
<evidence type="ECO:0000256" key="4">
    <source>
        <dbReference type="ARBA" id="ARBA00022603"/>
    </source>
</evidence>
<dbReference type="STRING" id="1566387.QV13_18035"/>
<dbReference type="InterPro" id="IPR036631">
    <property type="entry name" value="MGMT_N_sf"/>
</dbReference>
<name>A0A1C2DI03_9HYPH</name>